<dbReference type="SMART" id="SM00530">
    <property type="entry name" value="HTH_XRE"/>
    <property type="match status" value="1"/>
</dbReference>
<dbReference type="InterPro" id="IPR010982">
    <property type="entry name" value="Lambda_DNA-bd_dom_sf"/>
</dbReference>
<proteinExistence type="predicted"/>
<dbReference type="PROSITE" id="PS50943">
    <property type="entry name" value="HTH_CROC1"/>
    <property type="match status" value="1"/>
</dbReference>
<dbReference type="GO" id="GO:0003677">
    <property type="term" value="F:DNA binding"/>
    <property type="evidence" value="ECO:0007669"/>
    <property type="project" value="InterPro"/>
</dbReference>
<organism evidence="2">
    <name type="scientific">Bathycoccus sp. RCC716 virus 1</name>
    <dbReference type="NCBI Taxonomy" id="2530038"/>
    <lineage>
        <taxon>Viruses</taxon>
        <taxon>Varidnaviria</taxon>
        <taxon>Bamfordvirae</taxon>
        <taxon>Nucleocytoviricota</taxon>
        <taxon>Megaviricetes</taxon>
        <taxon>Algavirales</taxon>
        <taxon>Phycodnaviridae</taxon>
        <taxon>Prasinovirus</taxon>
    </lineage>
</organism>
<evidence type="ECO:0000259" key="1">
    <source>
        <dbReference type="PROSITE" id="PS50943"/>
    </source>
</evidence>
<dbReference type="Pfam" id="PF01381">
    <property type="entry name" value="HTH_3"/>
    <property type="match status" value="1"/>
</dbReference>
<protein>
    <recommendedName>
        <fullName evidence="1">HTH cro/C1-type domain-containing protein</fullName>
    </recommendedName>
</protein>
<dbReference type="Gene3D" id="1.10.260.40">
    <property type="entry name" value="lambda repressor-like DNA-binding domains"/>
    <property type="match status" value="1"/>
</dbReference>
<evidence type="ECO:0000313" key="2">
    <source>
        <dbReference type="EMBL" id="QOR60209.1"/>
    </source>
</evidence>
<accession>A0A7S6SWU9</accession>
<dbReference type="CDD" id="cd00093">
    <property type="entry name" value="HTH_XRE"/>
    <property type="match status" value="1"/>
</dbReference>
<feature type="domain" description="HTH cro/C1-type" evidence="1">
    <location>
        <begin position="9"/>
        <end position="60"/>
    </location>
</feature>
<name>A0A7S6SWU9_9PHYC</name>
<dbReference type="EMBL" id="MK522034">
    <property type="protein sequence ID" value="QOR60209.1"/>
    <property type="molecule type" value="Genomic_DNA"/>
</dbReference>
<dbReference type="InterPro" id="IPR001387">
    <property type="entry name" value="Cro/C1-type_HTH"/>
</dbReference>
<sequence>MDNTVGKKIQRIRIEKNHTQIELAHRIRETLDTINKIETGKMEVNWYILEKIQNYFKVKL</sequence>
<reference evidence="2" key="1">
    <citation type="submission" date="2019-02" db="EMBL/GenBank/DDBJ databases">
        <authorList>
            <person name="Bachy C."/>
            <person name="Yung C.-M."/>
            <person name="Roux S."/>
            <person name="Sullivan M.B."/>
            <person name="Worden A.Z."/>
        </authorList>
    </citation>
    <scope>NUCLEOTIDE SEQUENCE</scope>
    <source>
        <strain evidence="2">BII-V1</strain>
    </source>
</reference>
<dbReference type="SUPFAM" id="SSF47413">
    <property type="entry name" value="lambda repressor-like DNA-binding domains"/>
    <property type="match status" value="1"/>
</dbReference>